<evidence type="ECO:0008006" key="3">
    <source>
        <dbReference type="Google" id="ProtNLM"/>
    </source>
</evidence>
<sequence length="123" mass="12792">MTDGTNGWTSVSGQGLYPDANGDGDMTAYGRLSDNTLGASGSGSAYVQLNAITSELCTNIKAQGITIYVLLFNHSSSVDTTTQNLMEGCATSGDTYFVSPDAESLQATFSQIGSQIANVMLTK</sequence>
<dbReference type="Gene3D" id="3.40.50.410">
    <property type="entry name" value="von Willebrand factor, type A domain"/>
    <property type="match status" value="1"/>
</dbReference>
<evidence type="ECO:0000313" key="1">
    <source>
        <dbReference type="EMBL" id="NHO52470.1"/>
    </source>
</evidence>
<accession>A0A967B419</accession>
<dbReference type="RefSeq" id="WP_166312606.1">
    <property type="nucleotide sequence ID" value="NZ_WOTH01000001.1"/>
</dbReference>
<name>A0A967B419_9PROT</name>
<proteinExistence type="predicted"/>
<dbReference type="EMBL" id="WOTH01000001">
    <property type="protein sequence ID" value="NHO52470.1"/>
    <property type="molecule type" value="Genomic_DNA"/>
</dbReference>
<keyword evidence="2" id="KW-1185">Reference proteome</keyword>
<comment type="caution">
    <text evidence="1">The sequence shown here is derived from an EMBL/GenBank/DDBJ whole genome shotgun (WGS) entry which is preliminary data.</text>
</comment>
<dbReference type="Proteomes" id="UP000597459">
    <property type="component" value="Unassembled WGS sequence"/>
</dbReference>
<dbReference type="InterPro" id="IPR036465">
    <property type="entry name" value="vWFA_dom_sf"/>
</dbReference>
<evidence type="ECO:0000313" key="2">
    <source>
        <dbReference type="Proteomes" id="UP000597459"/>
    </source>
</evidence>
<gene>
    <name evidence="1" type="ORF">GOB87_00610</name>
</gene>
<reference evidence="1" key="1">
    <citation type="submission" date="2019-11" db="EMBL/GenBank/DDBJ databases">
        <title>Description of new Acetobacter species.</title>
        <authorList>
            <person name="Cleenwerck I."/>
            <person name="Sombolestani A.S."/>
        </authorList>
    </citation>
    <scope>NUCLEOTIDE SEQUENCE</scope>
    <source>
        <strain evidence="1">LMG 1626</strain>
    </source>
</reference>
<dbReference type="AlphaFoldDB" id="A0A967B419"/>
<protein>
    <recommendedName>
        <fullName evidence="3">VWFA domain-containing protein</fullName>
    </recommendedName>
</protein>
<organism evidence="1 2">
    <name type="scientific">Acetobacter estunensis</name>
    <dbReference type="NCBI Taxonomy" id="104097"/>
    <lineage>
        <taxon>Bacteria</taxon>
        <taxon>Pseudomonadati</taxon>
        <taxon>Pseudomonadota</taxon>
        <taxon>Alphaproteobacteria</taxon>
        <taxon>Acetobacterales</taxon>
        <taxon>Acetobacteraceae</taxon>
        <taxon>Acetobacter</taxon>
    </lineage>
</organism>